<organism evidence="5 6">
    <name type="scientific">Prymnesium parvum</name>
    <name type="common">Toxic golden alga</name>
    <dbReference type="NCBI Taxonomy" id="97485"/>
    <lineage>
        <taxon>Eukaryota</taxon>
        <taxon>Haptista</taxon>
        <taxon>Haptophyta</taxon>
        <taxon>Prymnesiophyceae</taxon>
        <taxon>Prymnesiales</taxon>
        <taxon>Prymnesiaceae</taxon>
        <taxon>Prymnesium</taxon>
    </lineage>
</organism>
<evidence type="ECO:0000313" key="5">
    <source>
        <dbReference type="EMBL" id="KAL1515907.1"/>
    </source>
</evidence>
<dbReference type="PANTHER" id="PTHR33867">
    <property type="entry name" value="RIBOSOME MATURATION FACTOR RIMP"/>
    <property type="match status" value="1"/>
</dbReference>
<keyword evidence="2" id="KW-0690">Ribosome biogenesis</keyword>
<evidence type="ECO:0000256" key="1">
    <source>
        <dbReference type="ARBA" id="ARBA00022490"/>
    </source>
</evidence>
<dbReference type="GO" id="GO:0005829">
    <property type="term" value="C:cytosol"/>
    <property type="evidence" value="ECO:0007669"/>
    <property type="project" value="TreeGrafter"/>
</dbReference>
<keyword evidence="1" id="KW-0963">Cytoplasm</keyword>
<dbReference type="InterPro" id="IPR035956">
    <property type="entry name" value="RimP_N_sf"/>
</dbReference>
<reference evidence="5 6" key="1">
    <citation type="journal article" date="2024" name="Science">
        <title>Giant polyketide synthase enzymes in the biosynthesis of giant marine polyether toxins.</title>
        <authorList>
            <person name="Fallon T.R."/>
            <person name="Shende V.V."/>
            <person name="Wierzbicki I.H."/>
            <person name="Pendleton A.L."/>
            <person name="Watervoot N.F."/>
            <person name="Auber R.P."/>
            <person name="Gonzalez D.J."/>
            <person name="Wisecaver J.H."/>
            <person name="Moore B.S."/>
        </authorList>
    </citation>
    <scope>NUCLEOTIDE SEQUENCE [LARGE SCALE GENOMIC DNA]</scope>
    <source>
        <strain evidence="5 6">12B1</strain>
    </source>
</reference>
<dbReference type="InterPro" id="IPR028989">
    <property type="entry name" value="RimP_N"/>
</dbReference>
<dbReference type="InterPro" id="IPR003728">
    <property type="entry name" value="Ribosome_maturation_RimP"/>
</dbReference>
<evidence type="ECO:0000313" key="6">
    <source>
        <dbReference type="Proteomes" id="UP001515480"/>
    </source>
</evidence>
<dbReference type="InterPro" id="IPR036847">
    <property type="entry name" value="RimP_C_sf"/>
</dbReference>
<evidence type="ECO:0000256" key="3">
    <source>
        <dbReference type="SAM" id="SignalP"/>
    </source>
</evidence>
<dbReference type="Pfam" id="PF02576">
    <property type="entry name" value="RimP_N"/>
    <property type="match status" value="1"/>
</dbReference>
<keyword evidence="6" id="KW-1185">Reference proteome</keyword>
<dbReference type="SUPFAM" id="SSF74942">
    <property type="entry name" value="YhbC-like, C-terminal domain"/>
    <property type="match status" value="1"/>
</dbReference>
<keyword evidence="3" id="KW-0732">Signal</keyword>
<dbReference type="Gene3D" id="2.30.30.180">
    <property type="entry name" value="Ribosome maturation factor RimP, C-terminal domain"/>
    <property type="match status" value="1"/>
</dbReference>
<dbReference type="EMBL" id="JBGBPQ010000011">
    <property type="protein sequence ID" value="KAL1515907.1"/>
    <property type="molecule type" value="Genomic_DNA"/>
</dbReference>
<protein>
    <recommendedName>
        <fullName evidence="4">Ribosome maturation factor RimP N-terminal domain-containing protein</fullName>
    </recommendedName>
</protein>
<accession>A0AB34J9A5</accession>
<gene>
    <name evidence="5" type="ORF">AB1Y20_002521</name>
</gene>
<dbReference type="PANTHER" id="PTHR33867:SF1">
    <property type="entry name" value="RIBOSOME MATURATION FACTOR RIMP"/>
    <property type="match status" value="1"/>
</dbReference>
<feature type="chain" id="PRO_5044316367" description="Ribosome maturation factor RimP N-terminal domain-containing protein" evidence="3">
    <location>
        <begin position="20"/>
        <end position="208"/>
    </location>
</feature>
<comment type="caution">
    <text evidence="5">The sequence shown here is derived from an EMBL/GenBank/DDBJ whole genome shotgun (WGS) entry which is preliminary data.</text>
</comment>
<evidence type="ECO:0000256" key="2">
    <source>
        <dbReference type="ARBA" id="ARBA00022517"/>
    </source>
</evidence>
<dbReference type="AlphaFoldDB" id="A0AB34J9A5"/>
<dbReference type="HAMAP" id="MF_01077">
    <property type="entry name" value="RimP"/>
    <property type="match status" value="1"/>
</dbReference>
<dbReference type="Proteomes" id="UP001515480">
    <property type="component" value="Unassembled WGS sequence"/>
</dbReference>
<dbReference type="GO" id="GO:0000028">
    <property type="term" value="P:ribosomal small subunit assembly"/>
    <property type="evidence" value="ECO:0007669"/>
    <property type="project" value="TreeGrafter"/>
</dbReference>
<feature type="signal peptide" evidence="3">
    <location>
        <begin position="1"/>
        <end position="19"/>
    </location>
</feature>
<evidence type="ECO:0000259" key="4">
    <source>
        <dbReference type="Pfam" id="PF02576"/>
    </source>
</evidence>
<name>A0AB34J9A5_PRYPA</name>
<proteinExistence type="inferred from homology"/>
<dbReference type="SUPFAM" id="SSF75420">
    <property type="entry name" value="YhbC-like, N-terminal domain"/>
    <property type="match status" value="1"/>
</dbReference>
<dbReference type="GO" id="GO:0006412">
    <property type="term" value="P:translation"/>
    <property type="evidence" value="ECO:0007669"/>
    <property type="project" value="TreeGrafter"/>
</dbReference>
<sequence>MKRLPLATFLLASLGQASALTLQAACGWTVRQRCATVPHRASSQCCEDRAAGPFSDDFWAELTEQVGVEANRLGLEVESVSFQKGTLRILATGGVDDLQSLNQAISSFLDSEEDELESLPPFMLEVSSPGLSPSLSTDLDFISFKGFDVNVETSEAHKGKTNFSGTLVGRDDEFVTINNKGRLSKIPRGIVTLVQLPTAKTEPGDPLS</sequence>
<feature type="domain" description="Ribosome maturation factor RimP N-terminal" evidence="4">
    <location>
        <begin position="72"/>
        <end position="131"/>
    </location>
</feature>